<dbReference type="InterPro" id="IPR036178">
    <property type="entry name" value="Formintransfe-cycloase-like_sf"/>
</dbReference>
<dbReference type="Proteomes" id="UP000279422">
    <property type="component" value="Unassembled WGS sequence"/>
</dbReference>
<gene>
    <name evidence="3" type="ORF">DRJ00_01770</name>
</gene>
<dbReference type="InterPro" id="IPR007044">
    <property type="entry name" value="Cyclodeamin/CycHdrlase"/>
</dbReference>
<protein>
    <recommendedName>
        <fullName evidence="2">Cyclodeaminase/cyclohydrolase domain-containing protein</fullName>
    </recommendedName>
</protein>
<reference evidence="3 4" key="1">
    <citation type="submission" date="2018-06" db="EMBL/GenBank/DDBJ databases">
        <title>Extensive metabolic versatility and redundancy in microbially diverse, dynamic hydrothermal sediments.</title>
        <authorList>
            <person name="Dombrowski N."/>
            <person name="Teske A."/>
            <person name="Baker B.J."/>
        </authorList>
    </citation>
    <scope>NUCLEOTIDE SEQUENCE [LARGE SCALE GENOMIC DNA]</scope>
    <source>
        <strain evidence="3">B47_G16</strain>
    </source>
</reference>
<feature type="domain" description="Cyclodeaminase/cyclohydrolase" evidence="2">
    <location>
        <begin position="30"/>
        <end position="208"/>
    </location>
</feature>
<accession>A0A497E698</accession>
<dbReference type="EMBL" id="QMPZ01000011">
    <property type="protein sequence ID" value="RLE10329.1"/>
    <property type="molecule type" value="Genomic_DNA"/>
</dbReference>
<name>A0A497E698_UNCAE</name>
<feature type="coiled-coil region" evidence="1">
    <location>
        <begin position="71"/>
        <end position="108"/>
    </location>
</feature>
<proteinExistence type="predicted"/>
<evidence type="ECO:0000313" key="4">
    <source>
        <dbReference type="Proteomes" id="UP000279422"/>
    </source>
</evidence>
<sequence>MIYPWTVSSPKDESSTAKIREDFMYLNRPLKDFIGDTSSRTPTPGGGSVSALTGALGASLLCMVANFTLGKKKYKEVEDEVKKLLKEAEELKEKLMRLIQEDIEAYEQVHQAIKASRGTSEKEKDYSQLLEKAFKQASSIPLRTAQLCLQLIKLGEKLLLIGNPNLITDTGIGVLLAETALESAALNVEINLASIKDEEFKKKRWAELSSFLSEGKRIRDGVIGKIKNRLRGDDL</sequence>
<dbReference type="Pfam" id="PF04961">
    <property type="entry name" value="FTCD_C"/>
    <property type="match status" value="1"/>
</dbReference>
<dbReference type="GO" id="GO:0003824">
    <property type="term" value="F:catalytic activity"/>
    <property type="evidence" value="ECO:0007669"/>
    <property type="project" value="InterPro"/>
</dbReference>
<comment type="caution">
    <text evidence="3">The sequence shown here is derived from an EMBL/GenBank/DDBJ whole genome shotgun (WGS) entry which is preliminary data.</text>
</comment>
<evidence type="ECO:0000259" key="2">
    <source>
        <dbReference type="Pfam" id="PF04961"/>
    </source>
</evidence>
<dbReference type="SUPFAM" id="SSF101262">
    <property type="entry name" value="Methenyltetrahydrofolate cyclohydrolase-like"/>
    <property type="match status" value="1"/>
</dbReference>
<dbReference type="AlphaFoldDB" id="A0A497E698"/>
<evidence type="ECO:0000313" key="3">
    <source>
        <dbReference type="EMBL" id="RLE10329.1"/>
    </source>
</evidence>
<evidence type="ECO:0000256" key="1">
    <source>
        <dbReference type="SAM" id="Coils"/>
    </source>
</evidence>
<keyword evidence="1" id="KW-0175">Coiled coil</keyword>
<dbReference type="Gene3D" id="1.20.120.680">
    <property type="entry name" value="Formiminotetrahydrofolate cyclodeaminase monomer, up-and-down helical bundle"/>
    <property type="match status" value="1"/>
</dbReference>
<organism evidence="3 4">
    <name type="scientific">Aerophobetes bacterium</name>
    <dbReference type="NCBI Taxonomy" id="2030807"/>
    <lineage>
        <taxon>Bacteria</taxon>
        <taxon>Candidatus Aerophobota</taxon>
    </lineage>
</organism>